<dbReference type="Gene3D" id="1.10.10.10">
    <property type="entry name" value="Winged helix-like DNA-binding domain superfamily/Winged helix DNA-binding domain"/>
    <property type="match status" value="1"/>
</dbReference>
<organism evidence="4 5">
    <name type="scientific">Mesorhizobium album</name>
    <dbReference type="NCBI Taxonomy" id="3072314"/>
    <lineage>
        <taxon>Bacteria</taxon>
        <taxon>Pseudomonadati</taxon>
        <taxon>Pseudomonadota</taxon>
        <taxon>Alphaproteobacteria</taxon>
        <taxon>Hyphomicrobiales</taxon>
        <taxon>Phyllobacteriaceae</taxon>
        <taxon>Mesorhizobium</taxon>
    </lineage>
</organism>
<gene>
    <name evidence="4" type="ORF">RFN28_24725</name>
</gene>
<dbReference type="SUPFAM" id="SSF48452">
    <property type="entry name" value="TPR-like"/>
    <property type="match status" value="2"/>
</dbReference>
<comment type="caution">
    <text evidence="4">The sequence shown here is derived from an EMBL/GenBank/DDBJ whole genome shotgun (WGS) entry which is preliminary data.</text>
</comment>
<accession>A0ABU4Y6C9</accession>
<dbReference type="PROSITE" id="PS51755">
    <property type="entry name" value="OMPR_PHOB"/>
    <property type="match status" value="1"/>
</dbReference>
<dbReference type="SMART" id="SM00862">
    <property type="entry name" value="Trans_reg_C"/>
    <property type="match status" value="1"/>
</dbReference>
<feature type="DNA-binding region" description="OmpR/PhoB-type" evidence="2">
    <location>
        <begin position="2"/>
        <end position="100"/>
    </location>
</feature>
<dbReference type="Pfam" id="PF00486">
    <property type="entry name" value="Trans_reg_C"/>
    <property type="match status" value="1"/>
</dbReference>
<dbReference type="CDD" id="cd00383">
    <property type="entry name" value="trans_reg_C"/>
    <property type="match status" value="1"/>
</dbReference>
<dbReference type="InterPro" id="IPR019734">
    <property type="entry name" value="TPR_rpt"/>
</dbReference>
<dbReference type="Proteomes" id="UP001287059">
    <property type="component" value="Unassembled WGS sequence"/>
</dbReference>
<reference evidence="4 5" key="1">
    <citation type="submission" date="2023-08" db="EMBL/GenBank/DDBJ databases">
        <title>Implementing the SeqCode for naming new Mesorhizobium species isolated from Vachellia karroo root nodules.</title>
        <authorList>
            <person name="Van Lill M."/>
        </authorList>
    </citation>
    <scope>NUCLEOTIDE SEQUENCE [LARGE SCALE GENOMIC DNA]</scope>
    <source>
        <strain evidence="4 5">VK24D</strain>
    </source>
</reference>
<evidence type="ECO:0000313" key="5">
    <source>
        <dbReference type="Proteomes" id="UP001287059"/>
    </source>
</evidence>
<proteinExistence type="predicted"/>
<keyword evidence="5" id="KW-1185">Reference proteome</keyword>
<evidence type="ECO:0000313" key="4">
    <source>
        <dbReference type="EMBL" id="MDX8481640.1"/>
    </source>
</evidence>
<evidence type="ECO:0000256" key="2">
    <source>
        <dbReference type="PROSITE-ProRule" id="PRU01091"/>
    </source>
</evidence>
<dbReference type="Gene3D" id="1.25.40.10">
    <property type="entry name" value="Tetratricopeptide repeat domain"/>
    <property type="match status" value="1"/>
</dbReference>
<dbReference type="RefSeq" id="WP_320289793.1">
    <property type="nucleotide sequence ID" value="NZ_JAVIIW010000034.1"/>
</dbReference>
<dbReference type="InterPro" id="IPR036388">
    <property type="entry name" value="WH-like_DNA-bd_sf"/>
</dbReference>
<sequence length="517" mass="55558">MATSLVFGPFRLDTGAGILFHGAEPTPLGQRAVALLALLVERTGKLVSKEALIEAAWPGQAIEDSNLTVQIAAVRRVLENLAGGACWIETRPRHGYRYVGPAAAVDGLDPAAEVLAKPTPILPGKASIAVLPFSNLSGDPDQDYFADGIVDDIITGLARINWLLVIARNSTFTYKGRAVDVKQVGRELGVRYVLEGSVRRAGGRVRVTGQMIDASTGAHVWAERFDRSSGDIFALQDEIALSAVGAIAPSLRRAEIDRVKRNRPDSLDAYDLVLRAQSDVDSGMPERVMKALVLLERAIELDPAYALAHGNAAMCHHCLFLRAGLQEANRAASIRHARSAILHGQDDASALTFAGFSIGMDGHDRKAAFTALEAALAISPSSALTYILGSVILGWSGEAERAIEWSERGMRLSPFDPWTFAAFDAQAMSHLLRGRYDEACRAAYRSVHANPAHSITYVQLAAALAKLGRLEEARAAAVRVRELHPTFRYGRQLAAVNCDPALAQCLGDALHVAGLPE</sequence>
<dbReference type="SMART" id="SM00028">
    <property type="entry name" value="TPR"/>
    <property type="match status" value="2"/>
</dbReference>
<dbReference type="InterPro" id="IPR016032">
    <property type="entry name" value="Sig_transdc_resp-reg_C-effctor"/>
</dbReference>
<name>A0ABU4Y6C9_9HYPH</name>
<feature type="domain" description="OmpR/PhoB-type" evidence="3">
    <location>
        <begin position="2"/>
        <end position="100"/>
    </location>
</feature>
<dbReference type="SUPFAM" id="SSF46894">
    <property type="entry name" value="C-terminal effector domain of the bipartite response regulators"/>
    <property type="match status" value="1"/>
</dbReference>
<dbReference type="Gene3D" id="3.40.50.10070">
    <property type="entry name" value="TolB, N-terminal domain"/>
    <property type="match status" value="1"/>
</dbReference>
<protein>
    <submittedName>
        <fullName evidence="4">Winged helix-turn-helix domain-containing tetratricopeptide repeat protein</fullName>
    </submittedName>
</protein>
<dbReference type="InterPro" id="IPR011990">
    <property type="entry name" value="TPR-like_helical_dom_sf"/>
</dbReference>
<dbReference type="EMBL" id="JAVIIW010000034">
    <property type="protein sequence ID" value="MDX8481640.1"/>
    <property type="molecule type" value="Genomic_DNA"/>
</dbReference>
<keyword evidence="1 2" id="KW-0238">DNA-binding</keyword>
<dbReference type="InterPro" id="IPR001867">
    <property type="entry name" value="OmpR/PhoB-type_DNA-bd"/>
</dbReference>
<evidence type="ECO:0000256" key="1">
    <source>
        <dbReference type="ARBA" id="ARBA00023125"/>
    </source>
</evidence>
<evidence type="ECO:0000259" key="3">
    <source>
        <dbReference type="PROSITE" id="PS51755"/>
    </source>
</evidence>